<feature type="transmembrane region" description="Helical" evidence="7">
    <location>
        <begin position="37"/>
        <end position="56"/>
    </location>
</feature>
<evidence type="ECO:0000313" key="12">
    <source>
        <dbReference type="EMBL" id="CUP13888.1"/>
    </source>
</evidence>
<dbReference type="EMBL" id="CZAF01000004">
    <property type="protein sequence ID" value="CUO73631.1"/>
    <property type="molecule type" value="Genomic_DNA"/>
</dbReference>
<evidence type="ECO:0000256" key="7">
    <source>
        <dbReference type="SAM" id="Phobius"/>
    </source>
</evidence>
<dbReference type="KEGG" id="bun:Bun01g_19840"/>
<protein>
    <submittedName>
        <fullName evidence="9">Methyltransferase</fullName>
    </submittedName>
</protein>
<proteinExistence type="inferred from homology"/>
<evidence type="ECO:0000256" key="2">
    <source>
        <dbReference type="ARBA" id="ARBA00009298"/>
    </source>
</evidence>
<dbReference type="EMBL" id="CZAO01000003">
    <property type="protein sequence ID" value="CUP13888.1"/>
    <property type="molecule type" value="Genomic_DNA"/>
</dbReference>
<dbReference type="GO" id="GO:0032259">
    <property type="term" value="P:methylation"/>
    <property type="evidence" value="ECO:0007669"/>
    <property type="project" value="UniProtKB-KW"/>
</dbReference>
<dbReference type="PANTHER" id="PTHR33778">
    <property type="entry name" value="PROTEIN MGTC"/>
    <property type="match status" value="1"/>
</dbReference>
<feature type="transmembrane region" description="Helical" evidence="7">
    <location>
        <begin position="121"/>
        <end position="140"/>
    </location>
</feature>
<keyword evidence="9" id="KW-0489">Methyltransferase</keyword>
<evidence type="ECO:0000313" key="15">
    <source>
        <dbReference type="Proteomes" id="UP000095766"/>
    </source>
</evidence>
<keyword evidence="6 7" id="KW-0472">Membrane</keyword>
<evidence type="ECO:0000313" key="14">
    <source>
        <dbReference type="Proteomes" id="UP000095614"/>
    </source>
</evidence>
<evidence type="ECO:0000313" key="11">
    <source>
        <dbReference type="EMBL" id="CUP07245.1"/>
    </source>
</evidence>
<keyword evidence="5 7" id="KW-1133">Transmembrane helix</keyword>
<dbReference type="Proteomes" id="UP000095419">
    <property type="component" value="Unassembled WGS sequence"/>
</dbReference>
<evidence type="ECO:0000256" key="1">
    <source>
        <dbReference type="ARBA" id="ARBA00004651"/>
    </source>
</evidence>
<reference evidence="13 14" key="1">
    <citation type="submission" date="2015-09" db="EMBL/GenBank/DDBJ databases">
        <authorList>
            <consortium name="Pathogen Informatics"/>
        </authorList>
    </citation>
    <scope>NUCLEOTIDE SEQUENCE [LARGE SCALE GENOMIC DNA]</scope>
    <source>
        <strain evidence="11 13">2789STDY5608791</strain>
        <strain evidence="10 14">2789STDY5834847</strain>
        <strain evidence="12 15">2789STDY5834898</strain>
    </source>
</reference>
<evidence type="ECO:0000313" key="13">
    <source>
        <dbReference type="Proteomes" id="UP000095419"/>
    </source>
</evidence>
<accession>A0A174B2J9</accession>
<gene>
    <name evidence="12" type="primary">sapB</name>
    <name evidence="9" type="ORF">Bun01g_19840</name>
    <name evidence="11" type="ORF">ERS417307_03055</name>
    <name evidence="10" type="ORF">ERS852462_01347</name>
    <name evidence="12" type="ORF">ERS852510_00930</name>
</gene>
<keyword evidence="9" id="KW-0808">Transferase</keyword>
<name>A0A174B2J9_BACUN</name>
<evidence type="ECO:0000313" key="16">
    <source>
        <dbReference type="Proteomes" id="UP000320533"/>
    </source>
</evidence>
<feature type="transmembrane region" description="Helical" evidence="7">
    <location>
        <begin position="6"/>
        <end position="25"/>
    </location>
</feature>
<keyword evidence="3" id="KW-1003">Cell membrane</keyword>
<organism evidence="12 15">
    <name type="scientific">Bacteroides uniformis</name>
    <dbReference type="NCBI Taxonomy" id="820"/>
    <lineage>
        <taxon>Bacteria</taxon>
        <taxon>Pseudomonadati</taxon>
        <taxon>Bacteroidota</taxon>
        <taxon>Bacteroidia</taxon>
        <taxon>Bacteroidales</taxon>
        <taxon>Bacteroidaceae</taxon>
        <taxon>Bacteroides</taxon>
    </lineage>
</organism>
<evidence type="ECO:0000256" key="5">
    <source>
        <dbReference type="ARBA" id="ARBA00022989"/>
    </source>
</evidence>
<feature type="transmembrane region" description="Helical" evidence="7">
    <location>
        <begin position="72"/>
        <end position="90"/>
    </location>
</feature>
<dbReference type="GO" id="GO:0008168">
    <property type="term" value="F:methyltransferase activity"/>
    <property type="evidence" value="ECO:0007669"/>
    <property type="project" value="UniProtKB-KW"/>
</dbReference>
<dbReference type="EMBL" id="CYZF01000009">
    <property type="protein sequence ID" value="CUP07245.1"/>
    <property type="molecule type" value="Genomic_DNA"/>
</dbReference>
<dbReference type="AlphaFoldDB" id="A0A174B2J9"/>
<evidence type="ECO:0000256" key="6">
    <source>
        <dbReference type="ARBA" id="ARBA00023136"/>
    </source>
</evidence>
<keyword evidence="4 7" id="KW-0812">Transmembrane</keyword>
<dbReference type="InterPro" id="IPR049177">
    <property type="entry name" value="MgtC_SapB_SrpB_YhiD_N"/>
</dbReference>
<feature type="transmembrane region" description="Helical" evidence="7">
    <location>
        <begin position="97"/>
        <end position="115"/>
    </location>
</feature>
<dbReference type="Proteomes" id="UP000095766">
    <property type="component" value="Unassembled WGS sequence"/>
</dbReference>
<dbReference type="Proteomes" id="UP000320533">
    <property type="component" value="Chromosome"/>
</dbReference>
<dbReference type="PANTHER" id="PTHR33778:SF1">
    <property type="entry name" value="MAGNESIUM TRANSPORTER YHID-RELATED"/>
    <property type="match status" value="1"/>
</dbReference>
<dbReference type="PRINTS" id="PR01837">
    <property type="entry name" value="MGTCSAPBPROT"/>
</dbReference>
<evidence type="ECO:0000259" key="8">
    <source>
        <dbReference type="Pfam" id="PF02308"/>
    </source>
</evidence>
<dbReference type="Proteomes" id="UP000095614">
    <property type="component" value="Unassembled WGS sequence"/>
</dbReference>
<dbReference type="InterPro" id="IPR003416">
    <property type="entry name" value="MgtC/SapB/SrpB/YhiD_fam"/>
</dbReference>
<dbReference type="Pfam" id="PF02308">
    <property type="entry name" value="MgtC"/>
    <property type="match status" value="1"/>
</dbReference>
<sequence>MMMLNFDFVLRLLVAGILGAIIGLDREYRAKEAGYRTHFLVSLGSALIMIVSQYGFQEIIKESSVTLDPSRVAAQVVSGIGFIGAGTIIFQKQIVRGLTTAAGIWATAGIGLAVGAGMYTISIAATLLTLAGLELLSLIFKSIGMKSSVITFSTSSKEILPQVSRRFNSKDYLVVSYNLDRQVQGEYTNYQVTMVIKSKKSYDEGYLLQLMQEFPEVTVEKIE</sequence>
<comment type="subcellular location">
    <subcellularLocation>
        <location evidence="1">Cell membrane</location>
        <topology evidence="1">Multi-pass membrane protein</topology>
    </subcellularLocation>
</comment>
<evidence type="ECO:0000313" key="10">
    <source>
        <dbReference type="EMBL" id="CUO73631.1"/>
    </source>
</evidence>
<comment type="similarity">
    <text evidence="2">Belongs to the MgtC/SapB family.</text>
</comment>
<dbReference type="EMBL" id="AP019724">
    <property type="protein sequence ID" value="BBK87614.1"/>
    <property type="molecule type" value="Genomic_DNA"/>
</dbReference>
<evidence type="ECO:0000256" key="4">
    <source>
        <dbReference type="ARBA" id="ARBA00022692"/>
    </source>
</evidence>
<evidence type="ECO:0000313" key="9">
    <source>
        <dbReference type="EMBL" id="BBK87614.1"/>
    </source>
</evidence>
<evidence type="ECO:0000256" key="3">
    <source>
        <dbReference type="ARBA" id="ARBA00022475"/>
    </source>
</evidence>
<dbReference type="GO" id="GO:0005886">
    <property type="term" value="C:plasma membrane"/>
    <property type="evidence" value="ECO:0007669"/>
    <property type="project" value="UniProtKB-SubCell"/>
</dbReference>
<reference evidence="9 16" key="2">
    <citation type="submission" date="2019-06" db="EMBL/GenBank/DDBJ databases">
        <title>Complete genome sequence of Bacteroides uniformis NBRC 113350.</title>
        <authorList>
            <person name="Miura T."/>
            <person name="Furukawa M."/>
            <person name="Shimamura M."/>
            <person name="Ohyama Y."/>
            <person name="Yamazoe A."/>
            <person name="Kawasaki H."/>
        </authorList>
    </citation>
    <scope>NUCLEOTIDE SEQUENCE [LARGE SCALE GENOMIC DNA]</scope>
    <source>
        <strain evidence="9 16">NBRC 113350</strain>
    </source>
</reference>
<feature type="domain" description="MgtC/SapB/SrpB/YhiD N-terminal" evidence="8">
    <location>
        <begin position="12"/>
        <end position="137"/>
    </location>
</feature>